<dbReference type="STRING" id="6277.A0A498STV8"/>
<feature type="transmembrane region" description="Helical" evidence="1">
    <location>
        <begin position="6"/>
        <end position="25"/>
    </location>
</feature>
<keyword evidence="1" id="KW-1133">Transmembrane helix</keyword>
<dbReference type="AlphaFoldDB" id="A0A498STV8"/>
<protein>
    <submittedName>
        <fullName evidence="2">Uncharacterized protein</fullName>
    </submittedName>
</protein>
<accession>A0A498STV8</accession>
<evidence type="ECO:0000313" key="2">
    <source>
        <dbReference type="EMBL" id="VBB35477.1"/>
    </source>
</evidence>
<organism evidence="2 3">
    <name type="scientific">Acanthocheilonema viteae</name>
    <name type="common">Filarial nematode worm</name>
    <name type="synonym">Dipetalonema viteae</name>
    <dbReference type="NCBI Taxonomy" id="6277"/>
    <lineage>
        <taxon>Eukaryota</taxon>
        <taxon>Metazoa</taxon>
        <taxon>Ecdysozoa</taxon>
        <taxon>Nematoda</taxon>
        <taxon>Chromadorea</taxon>
        <taxon>Rhabditida</taxon>
        <taxon>Spirurina</taxon>
        <taxon>Spiruromorpha</taxon>
        <taxon>Filarioidea</taxon>
        <taxon>Onchocercidae</taxon>
        <taxon>Acanthocheilonema</taxon>
    </lineage>
</organism>
<dbReference type="Proteomes" id="UP000276991">
    <property type="component" value="Unassembled WGS sequence"/>
</dbReference>
<proteinExistence type="predicted"/>
<keyword evidence="3" id="KW-1185">Reference proteome</keyword>
<gene>
    <name evidence="2" type="ORF">NAV_LOCUS10268</name>
</gene>
<sequence length="49" mass="5846">MNYLRLNAFLGFLSFASVFVTFNLLKNLIKVARSIEQNMQPFERKYQIM</sequence>
<feature type="non-terminal residue" evidence="2">
    <location>
        <position position="49"/>
    </location>
</feature>
<evidence type="ECO:0000256" key="1">
    <source>
        <dbReference type="SAM" id="Phobius"/>
    </source>
</evidence>
<keyword evidence="1" id="KW-0812">Transmembrane</keyword>
<keyword evidence="1" id="KW-0472">Membrane</keyword>
<dbReference type="EMBL" id="UPTC01006097">
    <property type="protein sequence ID" value="VBB35477.1"/>
    <property type="molecule type" value="Genomic_DNA"/>
</dbReference>
<reference evidence="2 3" key="1">
    <citation type="submission" date="2018-08" db="EMBL/GenBank/DDBJ databases">
        <authorList>
            <person name="Laetsch R D."/>
            <person name="Stevens L."/>
            <person name="Kumar S."/>
            <person name="Blaxter L. M."/>
        </authorList>
    </citation>
    <scope>NUCLEOTIDE SEQUENCE [LARGE SCALE GENOMIC DNA]</scope>
</reference>
<evidence type="ECO:0000313" key="3">
    <source>
        <dbReference type="Proteomes" id="UP000276991"/>
    </source>
</evidence>
<name>A0A498STV8_ACAVI</name>